<evidence type="ECO:0000256" key="5">
    <source>
        <dbReference type="ARBA" id="ARBA00022555"/>
    </source>
</evidence>
<organism evidence="20 21">
    <name type="scientific">Scrofimicrobium canadense</name>
    <dbReference type="NCBI Taxonomy" id="2652290"/>
    <lineage>
        <taxon>Bacteria</taxon>
        <taxon>Bacillati</taxon>
        <taxon>Actinomycetota</taxon>
        <taxon>Actinomycetes</taxon>
        <taxon>Actinomycetales</taxon>
        <taxon>Actinomycetaceae</taxon>
        <taxon>Scrofimicrobium</taxon>
    </lineage>
</organism>
<dbReference type="InterPro" id="IPR002547">
    <property type="entry name" value="tRNA-bd_dom"/>
</dbReference>
<dbReference type="GO" id="GO:0004826">
    <property type="term" value="F:phenylalanine-tRNA ligase activity"/>
    <property type="evidence" value="ECO:0007669"/>
    <property type="project" value="UniProtKB-UniRule"/>
</dbReference>
<dbReference type="InterPro" id="IPR036690">
    <property type="entry name" value="Fdx_antiC-bd_sf"/>
</dbReference>
<keyword evidence="10 15" id="KW-0460">Magnesium</keyword>
<feature type="binding site" evidence="15">
    <location>
        <position position="476"/>
    </location>
    <ligand>
        <name>Mg(2+)</name>
        <dbReference type="ChEBI" id="CHEBI:18420"/>
        <note>shared with alpha subunit</note>
    </ligand>
</feature>
<evidence type="ECO:0000256" key="16">
    <source>
        <dbReference type="PROSITE-ProRule" id="PRU00209"/>
    </source>
</evidence>
<evidence type="ECO:0000313" key="21">
    <source>
        <dbReference type="Proteomes" id="UP000470875"/>
    </source>
</evidence>
<evidence type="ECO:0000256" key="1">
    <source>
        <dbReference type="ARBA" id="ARBA00004496"/>
    </source>
</evidence>
<dbReference type="SUPFAM" id="SSF46955">
    <property type="entry name" value="Putative DNA-binding domain"/>
    <property type="match status" value="1"/>
</dbReference>
<evidence type="ECO:0000259" key="18">
    <source>
        <dbReference type="PROSITE" id="PS51447"/>
    </source>
</evidence>
<evidence type="ECO:0000313" key="20">
    <source>
        <dbReference type="EMBL" id="MSS85059.1"/>
    </source>
</evidence>
<reference evidence="20 21" key="1">
    <citation type="submission" date="2019-08" db="EMBL/GenBank/DDBJ databases">
        <title>In-depth cultivation of the pig gut microbiome towards novel bacterial diversity and tailored functional studies.</title>
        <authorList>
            <person name="Wylensek D."/>
            <person name="Hitch T.C.A."/>
            <person name="Clavel T."/>
        </authorList>
    </citation>
    <scope>NUCLEOTIDE SEQUENCE [LARGE SCALE GENOMIC DNA]</scope>
    <source>
        <strain evidence="20 21">WB03_NA08</strain>
    </source>
</reference>
<feature type="domain" description="FDX-ACB" evidence="18">
    <location>
        <begin position="773"/>
        <end position="866"/>
    </location>
</feature>
<keyword evidence="8 15" id="KW-0547">Nucleotide-binding</keyword>
<evidence type="ECO:0000256" key="10">
    <source>
        <dbReference type="ARBA" id="ARBA00022842"/>
    </source>
</evidence>
<dbReference type="PROSITE" id="PS50886">
    <property type="entry name" value="TRBD"/>
    <property type="match status" value="1"/>
</dbReference>
<dbReference type="Proteomes" id="UP000470875">
    <property type="component" value="Unassembled WGS sequence"/>
</dbReference>
<dbReference type="InterPro" id="IPR009061">
    <property type="entry name" value="DNA-bd_dom_put_sf"/>
</dbReference>
<dbReference type="GO" id="GO:0006432">
    <property type="term" value="P:phenylalanyl-tRNA aminoacylation"/>
    <property type="evidence" value="ECO:0007669"/>
    <property type="project" value="UniProtKB-UniRule"/>
</dbReference>
<dbReference type="InterPro" id="IPR045060">
    <property type="entry name" value="Phe-tRNA-ligase_IIc_bsu"/>
</dbReference>
<keyword evidence="13 15" id="KW-0030">Aminoacyl-tRNA synthetase</keyword>
<dbReference type="CDD" id="cd00769">
    <property type="entry name" value="PheRS_beta_core"/>
    <property type="match status" value="1"/>
</dbReference>
<evidence type="ECO:0000256" key="7">
    <source>
        <dbReference type="ARBA" id="ARBA00022723"/>
    </source>
</evidence>
<evidence type="ECO:0000259" key="17">
    <source>
        <dbReference type="PROSITE" id="PS50886"/>
    </source>
</evidence>
<sequence length="867" mass="93497">MPYISLSWLREHVNVPADKTIEELAQDLVSVGLEEEEIHPPSVTGPLVAGRVLTLVKETHSNGKTVNYCRVDVGPYNDEPGQGKEKSDLPSRGIICGAHNFEEGDYVVVALPGAVLPGPFPIAARKTYGHISDGMICSERELGLGEDHSGIIVLDEPVEPGTDMIPRLGLGEEVLEINVTPDRGYCFSVRGIAREYSHSTGAHFIDPGVVEASVTHSDDAFAVEVEDPLACDRFVTRVVRGIAPDAQSPQWMVERLGQAGMRSISLPVDVTNYVMLDLGQPLHAYALESVAEPFVVRRARAGELFTTLDGVERKLDGEDIVIADSPGGKTGSRLVGLAGTMGGLDSEISSGTTDVVIEAAHFDAVSIARTSRRHKLSSEASKRFERGVDPLLPEAAVQRVVDLLVEYGGGVADPHVFDYNHVVPLPVISMKLSEPERLTGVSFTKERIVEILTEIGAEVRFDGDNVIIQPPSWRPDLVGPAHVVEEIARIDGYDKIDTNAPRVGTGQGLKRDQWALRRVVDTAAQRGLTEVLSYPFVGNAHDRQLIAEGDVRRNALRLRNPLAEDAPLLRTSLLDTLLETAERNCARGASALAIYESGRVTLPGNIIPTNIPGADRRPDDETLQDLYNGVPHQPLHFAAVIGGSLGPTDVLTPGRQWDWADAISLGQKIGSALGVKVEASRSWLPADTPKVPGPPVPVPTNGPDQVAPWHPGRAATLFVRHGKNIIVLGRAGELHPRVVEEYGLLPRSSAVEIDLEELFKALPNAEVKAKKVSSYPPAKTDLAIVTDSHVTAADVERVVRSASGTILENIQLFDVYVGSPVPAGKKSLAFALTLRAPDHTLSPDEVTAVRQKIIGDLGKRLKAELRA</sequence>
<dbReference type="Pfam" id="PF03483">
    <property type="entry name" value="B3_4"/>
    <property type="match status" value="1"/>
</dbReference>
<evidence type="ECO:0000256" key="15">
    <source>
        <dbReference type="HAMAP-Rule" id="MF_00283"/>
    </source>
</evidence>
<dbReference type="Gene3D" id="3.50.40.10">
    <property type="entry name" value="Phenylalanyl-trna Synthetase, Chain B, domain 3"/>
    <property type="match status" value="1"/>
</dbReference>
<comment type="subunit">
    <text evidence="3 15">Tetramer of two alpha and two beta subunits.</text>
</comment>
<comment type="caution">
    <text evidence="15">Lacks conserved residue(s) required for the propagation of feature annotation.</text>
</comment>
<comment type="cofactor">
    <cofactor evidence="15">
        <name>Mg(2+)</name>
        <dbReference type="ChEBI" id="CHEBI:18420"/>
    </cofactor>
    <text evidence="15">Binds 2 magnesium ions per tetramer.</text>
</comment>
<evidence type="ECO:0000256" key="11">
    <source>
        <dbReference type="ARBA" id="ARBA00022884"/>
    </source>
</evidence>
<dbReference type="GO" id="GO:0005524">
    <property type="term" value="F:ATP binding"/>
    <property type="evidence" value="ECO:0007669"/>
    <property type="project" value="UniProtKB-UniRule"/>
</dbReference>
<dbReference type="InterPro" id="IPR033714">
    <property type="entry name" value="tRNA_bind_bactPheRS"/>
</dbReference>
<evidence type="ECO:0000256" key="8">
    <source>
        <dbReference type="ARBA" id="ARBA00022741"/>
    </source>
</evidence>
<dbReference type="GO" id="GO:0009328">
    <property type="term" value="C:phenylalanine-tRNA ligase complex"/>
    <property type="evidence" value="ECO:0007669"/>
    <property type="project" value="TreeGrafter"/>
</dbReference>
<dbReference type="NCBIfam" id="TIGR00472">
    <property type="entry name" value="pheT_bact"/>
    <property type="match status" value="1"/>
</dbReference>
<dbReference type="SMART" id="SM00896">
    <property type="entry name" value="FDX-ACB"/>
    <property type="match status" value="1"/>
</dbReference>
<dbReference type="GO" id="GO:0000287">
    <property type="term" value="F:magnesium ion binding"/>
    <property type="evidence" value="ECO:0007669"/>
    <property type="project" value="UniProtKB-UniRule"/>
</dbReference>
<keyword evidence="6 15" id="KW-0436">Ligase</keyword>
<dbReference type="EC" id="6.1.1.20" evidence="15"/>
<evidence type="ECO:0000256" key="12">
    <source>
        <dbReference type="ARBA" id="ARBA00022917"/>
    </source>
</evidence>
<dbReference type="Pfam" id="PF01588">
    <property type="entry name" value="tRNA_bind"/>
    <property type="match status" value="1"/>
</dbReference>
<dbReference type="Gene3D" id="3.30.70.380">
    <property type="entry name" value="Ferrodoxin-fold anticodon-binding domain"/>
    <property type="match status" value="1"/>
</dbReference>
<dbReference type="InterPro" id="IPR041616">
    <property type="entry name" value="PheRS_beta_core"/>
</dbReference>
<evidence type="ECO:0000256" key="2">
    <source>
        <dbReference type="ARBA" id="ARBA00008653"/>
    </source>
</evidence>
<feature type="binding site" evidence="15">
    <location>
        <position position="485"/>
    </location>
    <ligand>
        <name>Mg(2+)</name>
        <dbReference type="ChEBI" id="CHEBI:18420"/>
        <note>shared with alpha subunit</note>
    </ligand>
</feature>
<evidence type="ECO:0000256" key="13">
    <source>
        <dbReference type="ARBA" id="ARBA00023146"/>
    </source>
</evidence>
<dbReference type="RefSeq" id="WP_154545957.1">
    <property type="nucleotide sequence ID" value="NZ_VULO01000011.1"/>
</dbReference>
<comment type="similarity">
    <text evidence="2 15">Belongs to the phenylalanyl-tRNA synthetase beta subunit family. Type 1 subfamily.</text>
</comment>
<dbReference type="SMART" id="SM00874">
    <property type="entry name" value="B5"/>
    <property type="match status" value="1"/>
</dbReference>
<dbReference type="Pfam" id="PF17759">
    <property type="entry name" value="tRNA_synthFbeta"/>
    <property type="match status" value="1"/>
</dbReference>
<dbReference type="PANTHER" id="PTHR10947:SF0">
    <property type="entry name" value="PHENYLALANINE--TRNA LIGASE BETA SUBUNIT"/>
    <property type="match status" value="1"/>
</dbReference>
<keyword evidence="12 15" id="KW-0648">Protein biosynthesis</keyword>
<dbReference type="PROSITE" id="PS51447">
    <property type="entry name" value="FDX_ACB"/>
    <property type="match status" value="1"/>
</dbReference>
<protein>
    <recommendedName>
        <fullName evidence="15">Phenylalanine--tRNA ligase beta subunit</fullName>
        <ecNumber evidence="15">6.1.1.20</ecNumber>
    </recommendedName>
    <alternativeName>
        <fullName evidence="15">Phenylalanyl-tRNA synthetase beta subunit</fullName>
        <shortName evidence="15">PheRS</shortName>
    </alternativeName>
</protein>
<dbReference type="InterPro" id="IPR005147">
    <property type="entry name" value="tRNA_synthase_B5-dom"/>
</dbReference>
<dbReference type="InterPro" id="IPR005121">
    <property type="entry name" value="Fdx_antiC-bd"/>
</dbReference>
<dbReference type="SUPFAM" id="SSF56037">
    <property type="entry name" value="PheT/TilS domain"/>
    <property type="match status" value="1"/>
</dbReference>
<dbReference type="PROSITE" id="PS51483">
    <property type="entry name" value="B5"/>
    <property type="match status" value="1"/>
</dbReference>
<dbReference type="EMBL" id="VULO01000011">
    <property type="protein sequence ID" value="MSS85059.1"/>
    <property type="molecule type" value="Genomic_DNA"/>
</dbReference>
<feature type="domain" description="TRNA-binding" evidence="17">
    <location>
        <begin position="41"/>
        <end position="165"/>
    </location>
</feature>
<dbReference type="SUPFAM" id="SSF55681">
    <property type="entry name" value="Class II aaRS and biotin synthetases"/>
    <property type="match status" value="1"/>
</dbReference>
<dbReference type="AlphaFoldDB" id="A0A6N7VTG8"/>
<dbReference type="InterPro" id="IPR012340">
    <property type="entry name" value="NA-bd_OB-fold"/>
</dbReference>
<keyword evidence="9 15" id="KW-0067">ATP-binding</keyword>
<accession>A0A6N7VTG8</accession>
<dbReference type="GO" id="GO:0000049">
    <property type="term" value="F:tRNA binding"/>
    <property type="evidence" value="ECO:0007669"/>
    <property type="project" value="UniProtKB-UniRule"/>
</dbReference>
<evidence type="ECO:0000259" key="19">
    <source>
        <dbReference type="PROSITE" id="PS51483"/>
    </source>
</evidence>
<dbReference type="InterPro" id="IPR004532">
    <property type="entry name" value="Phe-tRNA-ligase_IIc_bsu_bact"/>
</dbReference>
<dbReference type="InterPro" id="IPR045864">
    <property type="entry name" value="aa-tRNA-synth_II/BPL/LPL"/>
</dbReference>
<evidence type="ECO:0000256" key="4">
    <source>
        <dbReference type="ARBA" id="ARBA00022490"/>
    </source>
</evidence>
<dbReference type="InterPro" id="IPR020825">
    <property type="entry name" value="Phe-tRNA_synthase-like_B3/B4"/>
</dbReference>
<keyword evidence="11 16" id="KW-0694">RNA-binding</keyword>
<dbReference type="Pfam" id="PF03484">
    <property type="entry name" value="B5"/>
    <property type="match status" value="1"/>
</dbReference>
<comment type="catalytic activity">
    <reaction evidence="14 15">
        <text>tRNA(Phe) + L-phenylalanine + ATP = L-phenylalanyl-tRNA(Phe) + AMP + diphosphate + H(+)</text>
        <dbReference type="Rhea" id="RHEA:19413"/>
        <dbReference type="Rhea" id="RHEA-COMP:9668"/>
        <dbReference type="Rhea" id="RHEA-COMP:9699"/>
        <dbReference type="ChEBI" id="CHEBI:15378"/>
        <dbReference type="ChEBI" id="CHEBI:30616"/>
        <dbReference type="ChEBI" id="CHEBI:33019"/>
        <dbReference type="ChEBI" id="CHEBI:58095"/>
        <dbReference type="ChEBI" id="CHEBI:78442"/>
        <dbReference type="ChEBI" id="CHEBI:78531"/>
        <dbReference type="ChEBI" id="CHEBI:456215"/>
        <dbReference type="EC" id="6.1.1.20"/>
    </reaction>
</comment>
<gene>
    <name evidence="15" type="primary">pheT</name>
    <name evidence="20" type="ORF">FYJ24_09850</name>
</gene>
<dbReference type="SUPFAM" id="SSF50249">
    <property type="entry name" value="Nucleic acid-binding proteins"/>
    <property type="match status" value="1"/>
</dbReference>
<keyword evidence="7 15" id="KW-0479">Metal-binding</keyword>
<name>A0A6N7VTG8_9ACTO</name>
<dbReference type="Gene3D" id="2.40.50.140">
    <property type="entry name" value="Nucleic acid-binding proteins"/>
    <property type="match status" value="1"/>
</dbReference>
<feature type="binding site" evidence="15">
    <location>
        <position position="486"/>
    </location>
    <ligand>
        <name>Mg(2+)</name>
        <dbReference type="ChEBI" id="CHEBI:18420"/>
        <note>shared with alpha subunit</note>
    </ligand>
</feature>
<dbReference type="InterPro" id="IPR005146">
    <property type="entry name" value="B3/B4_tRNA-bd"/>
</dbReference>
<dbReference type="SUPFAM" id="SSF54991">
    <property type="entry name" value="Anticodon-binding domain of PheRS"/>
    <property type="match status" value="1"/>
</dbReference>
<evidence type="ECO:0000256" key="9">
    <source>
        <dbReference type="ARBA" id="ARBA00022840"/>
    </source>
</evidence>
<dbReference type="PANTHER" id="PTHR10947">
    <property type="entry name" value="PHENYLALANYL-TRNA SYNTHETASE BETA CHAIN AND LEUCINE-RICH REPEAT-CONTAINING PROTEIN 47"/>
    <property type="match status" value="1"/>
</dbReference>
<keyword evidence="4 15" id="KW-0963">Cytoplasm</keyword>
<dbReference type="Gene3D" id="3.30.56.10">
    <property type="match status" value="2"/>
</dbReference>
<dbReference type="Pfam" id="PF03147">
    <property type="entry name" value="FDX-ACB"/>
    <property type="match status" value="1"/>
</dbReference>
<keyword evidence="5 16" id="KW-0820">tRNA-binding</keyword>
<dbReference type="CDD" id="cd02796">
    <property type="entry name" value="tRNA_bind_bactPheRS"/>
    <property type="match status" value="1"/>
</dbReference>
<comment type="subcellular location">
    <subcellularLocation>
        <location evidence="1 15">Cytoplasm</location>
    </subcellularLocation>
</comment>
<keyword evidence="21" id="KW-1185">Reference proteome</keyword>
<proteinExistence type="inferred from homology"/>
<comment type="caution">
    <text evidence="20">The sequence shown here is derived from an EMBL/GenBank/DDBJ whole genome shotgun (WGS) entry which is preliminary data.</text>
</comment>
<dbReference type="FunFam" id="3.30.70.380:FF:000001">
    <property type="entry name" value="Phenylalanine--tRNA ligase beta subunit"/>
    <property type="match status" value="1"/>
</dbReference>
<dbReference type="SMART" id="SM00873">
    <property type="entry name" value="B3_4"/>
    <property type="match status" value="1"/>
</dbReference>
<feature type="domain" description="B5" evidence="19">
    <location>
        <begin position="423"/>
        <end position="498"/>
    </location>
</feature>
<dbReference type="HAMAP" id="MF_00283">
    <property type="entry name" value="Phe_tRNA_synth_beta1"/>
    <property type="match status" value="1"/>
</dbReference>
<evidence type="ECO:0000256" key="6">
    <source>
        <dbReference type="ARBA" id="ARBA00022598"/>
    </source>
</evidence>
<evidence type="ECO:0000256" key="3">
    <source>
        <dbReference type="ARBA" id="ARBA00011209"/>
    </source>
</evidence>
<dbReference type="Gene3D" id="3.30.930.10">
    <property type="entry name" value="Bira Bifunctional Protein, Domain 2"/>
    <property type="match status" value="1"/>
</dbReference>
<evidence type="ECO:0000256" key="14">
    <source>
        <dbReference type="ARBA" id="ARBA00049255"/>
    </source>
</evidence>